<gene>
    <name evidence="1" type="ORF">K469DRAFT_705603</name>
</gene>
<sequence>MLATVNLSRAPVGTRRPNLPRVPLSNAPITLISSKHGQQYAHKRSQVYHLLMLGTPFKEIEQRAGVSYSMVYNIHRNLITYGSIHKPKFQALGRRSKFTRADRDALFDELIEHG</sequence>
<evidence type="ECO:0000313" key="1">
    <source>
        <dbReference type="EMBL" id="KAF2187052.1"/>
    </source>
</evidence>
<reference evidence="1" key="1">
    <citation type="journal article" date="2020" name="Stud. Mycol.">
        <title>101 Dothideomycetes genomes: a test case for predicting lifestyles and emergence of pathogens.</title>
        <authorList>
            <person name="Haridas S."/>
            <person name="Albert R."/>
            <person name="Binder M."/>
            <person name="Bloem J."/>
            <person name="Labutti K."/>
            <person name="Salamov A."/>
            <person name="Andreopoulos B."/>
            <person name="Baker S."/>
            <person name="Barry K."/>
            <person name="Bills G."/>
            <person name="Bluhm B."/>
            <person name="Cannon C."/>
            <person name="Castanera R."/>
            <person name="Culley D."/>
            <person name="Daum C."/>
            <person name="Ezra D."/>
            <person name="Gonzalez J."/>
            <person name="Henrissat B."/>
            <person name="Kuo A."/>
            <person name="Liang C."/>
            <person name="Lipzen A."/>
            <person name="Lutzoni F."/>
            <person name="Magnuson J."/>
            <person name="Mondo S."/>
            <person name="Nolan M."/>
            <person name="Ohm R."/>
            <person name="Pangilinan J."/>
            <person name="Park H.-J."/>
            <person name="Ramirez L."/>
            <person name="Alfaro M."/>
            <person name="Sun H."/>
            <person name="Tritt A."/>
            <person name="Yoshinaga Y."/>
            <person name="Zwiers L.-H."/>
            <person name="Turgeon B."/>
            <person name="Goodwin S."/>
            <person name="Spatafora J."/>
            <person name="Crous P."/>
            <person name="Grigoriev I."/>
        </authorList>
    </citation>
    <scope>NUCLEOTIDE SEQUENCE</scope>
    <source>
        <strain evidence="1">CBS 207.26</strain>
    </source>
</reference>
<organism evidence="1 2">
    <name type="scientific">Zopfia rhizophila CBS 207.26</name>
    <dbReference type="NCBI Taxonomy" id="1314779"/>
    <lineage>
        <taxon>Eukaryota</taxon>
        <taxon>Fungi</taxon>
        <taxon>Dikarya</taxon>
        <taxon>Ascomycota</taxon>
        <taxon>Pezizomycotina</taxon>
        <taxon>Dothideomycetes</taxon>
        <taxon>Dothideomycetes incertae sedis</taxon>
        <taxon>Zopfiaceae</taxon>
        <taxon>Zopfia</taxon>
    </lineage>
</organism>
<protein>
    <submittedName>
        <fullName evidence="1">Uncharacterized protein</fullName>
    </submittedName>
</protein>
<dbReference type="OrthoDB" id="3962635at2759"/>
<accession>A0A6A6E8D2</accession>
<keyword evidence="2" id="KW-1185">Reference proteome</keyword>
<proteinExistence type="predicted"/>
<dbReference type="EMBL" id="ML994628">
    <property type="protein sequence ID" value="KAF2187052.1"/>
    <property type="molecule type" value="Genomic_DNA"/>
</dbReference>
<dbReference type="Proteomes" id="UP000800200">
    <property type="component" value="Unassembled WGS sequence"/>
</dbReference>
<name>A0A6A6E8D2_9PEZI</name>
<feature type="non-terminal residue" evidence="1">
    <location>
        <position position="114"/>
    </location>
</feature>
<dbReference type="AlphaFoldDB" id="A0A6A6E8D2"/>
<evidence type="ECO:0000313" key="2">
    <source>
        <dbReference type="Proteomes" id="UP000800200"/>
    </source>
</evidence>